<name>A0A4Q0PFA0_9FLAO</name>
<dbReference type="OrthoDB" id="961510at2"/>
<reference evidence="1 2" key="1">
    <citation type="submission" date="2018-07" db="EMBL/GenBank/DDBJ databases">
        <title>Leeuwenhoekiella genomics.</title>
        <authorList>
            <person name="Tahon G."/>
            <person name="Willems A."/>
        </authorList>
    </citation>
    <scope>NUCLEOTIDE SEQUENCE [LARGE SCALE GENOMIC DNA]</scope>
    <source>
        <strain evidence="1 2">LMG 29608</strain>
    </source>
</reference>
<keyword evidence="2" id="KW-1185">Reference proteome</keyword>
<evidence type="ECO:0000313" key="1">
    <source>
        <dbReference type="EMBL" id="RXG25630.1"/>
    </source>
</evidence>
<gene>
    <name evidence="1" type="ORF">DSM02_796</name>
</gene>
<dbReference type="Proteomes" id="UP000289859">
    <property type="component" value="Unassembled WGS sequence"/>
</dbReference>
<organism evidence="1 2">
    <name type="scientific">Leeuwenhoekiella polynyae</name>
    <dbReference type="NCBI Taxonomy" id="1550906"/>
    <lineage>
        <taxon>Bacteria</taxon>
        <taxon>Pseudomonadati</taxon>
        <taxon>Bacteroidota</taxon>
        <taxon>Flavobacteriia</taxon>
        <taxon>Flavobacteriales</taxon>
        <taxon>Flavobacteriaceae</taxon>
        <taxon>Leeuwenhoekiella</taxon>
    </lineage>
</organism>
<comment type="caution">
    <text evidence="1">The sequence shown here is derived from an EMBL/GenBank/DDBJ whole genome shotgun (WGS) entry which is preliminary data.</text>
</comment>
<evidence type="ECO:0000313" key="2">
    <source>
        <dbReference type="Proteomes" id="UP000289859"/>
    </source>
</evidence>
<sequence>MSKLSLYDFKILSDHEQYDVVFSEGTFIDALIEENTRYPLYAVYLFFVEIEYNVAKNKIVGKTSFVTVDKLNRYSRLMD</sequence>
<dbReference type="EMBL" id="QOVK01000002">
    <property type="protein sequence ID" value="RXG25630.1"/>
    <property type="molecule type" value="Genomic_DNA"/>
</dbReference>
<accession>A0A4Q0PFA0</accession>
<proteinExistence type="predicted"/>
<dbReference type="AlphaFoldDB" id="A0A4Q0PFA0"/>
<dbReference type="RefSeq" id="WP_128764439.1">
    <property type="nucleotide sequence ID" value="NZ_JBHUOO010000018.1"/>
</dbReference>
<protein>
    <submittedName>
        <fullName evidence="1">Uncharacterized protein</fullName>
    </submittedName>
</protein>